<evidence type="ECO:0000256" key="1">
    <source>
        <dbReference type="ARBA" id="ARBA00010574"/>
    </source>
</evidence>
<dbReference type="InterPro" id="IPR004394">
    <property type="entry name" value="Iojap/RsfS/C7orf30"/>
</dbReference>
<dbReference type="SUPFAM" id="SSF81301">
    <property type="entry name" value="Nucleotidyltransferase"/>
    <property type="match status" value="1"/>
</dbReference>
<dbReference type="Proteomes" id="UP000019331">
    <property type="component" value="Chromosome"/>
</dbReference>
<dbReference type="EMBL" id="CP005851">
    <property type="protein sequence ID" value="AHH09140.1"/>
    <property type="molecule type" value="Genomic_DNA"/>
</dbReference>
<name>A0ABM5PJ10_BORPR</name>
<evidence type="ECO:0000313" key="2">
    <source>
        <dbReference type="EMBL" id="AHH09140.1"/>
    </source>
</evidence>
<comment type="similarity">
    <text evidence="1">Belongs to the Iojap/RsfS family.</text>
</comment>
<dbReference type="NCBIfam" id="TIGR00090">
    <property type="entry name" value="rsfS_iojap_ybeB"/>
    <property type="match status" value="1"/>
</dbReference>
<dbReference type="Pfam" id="PF02410">
    <property type="entry name" value="RsfS"/>
    <property type="match status" value="1"/>
</dbReference>
<reference evidence="2" key="1">
    <citation type="submission" date="2016-10" db="EMBL/GenBank/DDBJ databases">
        <title>Comparative Genomics of Relapsing Fever Spirochetes.</title>
        <authorList>
            <person name="Schwan T.G."/>
            <person name="Raffel S.J."/>
            <person name="Porcella S.F."/>
            <person name="Martens C.A."/>
            <person name="Bruno D.P."/>
            <person name="Ricklefs S.M."/>
            <person name="Barbian K.B."/>
        </authorList>
    </citation>
    <scope>NUCLEOTIDE SEQUENCE</scope>
    <source>
        <strain evidence="2">SLO</strain>
    </source>
</reference>
<proteinExistence type="inferred from homology"/>
<accession>A0ABM5PJ10</accession>
<evidence type="ECO:0000313" key="3">
    <source>
        <dbReference type="Proteomes" id="UP000019331"/>
    </source>
</evidence>
<dbReference type="Gene3D" id="3.30.460.10">
    <property type="entry name" value="Beta Polymerase, domain 2"/>
    <property type="match status" value="1"/>
</dbReference>
<protein>
    <submittedName>
        <fullName evidence="2">Iojap protein family protein</fullName>
    </submittedName>
</protein>
<gene>
    <name evidence="2" type="ORF">BPA_0131100</name>
</gene>
<sequence>MILMEDMLKIDDVKKLCKIISDFVGIDVLGINVSSICNWADFFIIVSCSSFKQMEALYTERLITFFKERDFNYCIQGKGFVHDWTIISCEGLVVHLMSEKAREYYELEKIWDQGKIIYP</sequence>
<dbReference type="PANTHER" id="PTHR21043:SF0">
    <property type="entry name" value="MITOCHONDRIAL ASSEMBLY OF RIBOSOMAL LARGE SUBUNIT PROTEIN 1"/>
    <property type="match status" value="1"/>
</dbReference>
<keyword evidence="3" id="KW-1185">Reference proteome</keyword>
<dbReference type="InterPro" id="IPR043519">
    <property type="entry name" value="NT_sf"/>
</dbReference>
<dbReference type="PANTHER" id="PTHR21043">
    <property type="entry name" value="IOJAP SUPERFAMILY ORTHOLOG"/>
    <property type="match status" value="1"/>
</dbReference>
<organism evidence="2 3">
    <name type="scientific">Borrelia parkeri SLO</name>
    <dbReference type="NCBI Taxonomy" id="1313294"/>
    <lineage>
        <taxon>Bacteria</taxon>
        <taxon>Pseudomonadati</taxon>
        <taxon>Spirochaetota</taxon>
        <taxon>Spirochaetia</taxon>
        <taxon>Spirochaetales</taxon>
        <taxon>Borreliaceae</taxon>
        <taxon>Borrelia</taxon>
    </lineage>
</organism>